<feature type="binding site" evidence="2">
    <location>
        <position position="154"/>
    </location>
    <ligand>
        <name>CoA</name>
        <dbReference type="ChEBI" id="CHEBI:57287"/>
    </ligand>
</feature>
<keyword evidence="1 6" id="KW-0808">Transferase</keyword>
<evidence type="ECO:0000256" key="3">
    <source>
        <dbReference type="PIRSR" id="PIRSR603542-2"/>
    </source>
</evidence>
<dbReference type="InterPro" id="IPR037143">
    <property type="entry name" value="4-PPantetheinyl_Trfase_dom_sf"/>
</dbReference>
<comment type="caution">
    <text evidence="6">The sequence shown here is derived from an EMBL/GenBank/DDBJ whole genome shotgun (WGS) entry which is preliminary data.</text>
</comment>
<dbReference type="GO" id="GO:0005886">
    <property type="term" value="C:plasma membrane"/>
    <property type="evidence" value="ECO:0007669"/>
    <property type="project" value="TreeGrafter"/>
</dbReference>
<feature type="binding site" evidence="2">
    <location>
        <begin position="83"/>
        <end position="84"/>
    </location>
    <ligand>
        <name>CoA</name>
        <dbReference type="ChEBI" id="CHEBI:57287"/>
    </ligand>
</feature>
<dbReference type="GO" id="GO:0009239">
    <property type="term" value="P:enterobactin biosynthetic process"/>
    <property type="evidence" value="ECO:0007669"/>
    <property type="project" value="InterPro"/>
</dbReference>
<dbReference type="GO" id="GO:0009366">
    <property type="term" value="C:enterobactin synthetase complex"/>
    <property type="evidence" value="ECO:0007669"/>
    <property type="project" value="InterPro"/>
</dbReference>
<dbReference type="PANTHER" id="PTHR38096">
    <property type="entry name" value="ENTEROBACTIN SYNTHASE COMPONENT D"/>
    <property type="match status" value="1"/>
</dbReference>
<feature type="binding site" evidence="3">
    <location>
        <position position="105"/>
    </location>
    <ligand>
        <name>Mg(2+)</name>
        <dbReference type="ChEBI" id="CHEBI:18420"/>
    </ligand>
</feature>
<accession>A0A6G4X9N0</accession>
<evidence type="ECO:0000256" key="1">
    <source>
        <dbReference type="ARBA" id="ARBA00022679"/>
    </source>
</evidence>
<proteinExistence type="predicted"/>
<dbReference type="InterPro" id="IPR003542">
    <property type="entry name" value="Enbac_synth_compD-like"/>
</dbReference>
<dbReference type="PRINTS" id="PR01399">
    <property type="entry name" value="ENTSNTHTASED"/>
</dbReference>
<feature type="binding site" evidence="2">
    <location>
        <position position="164"/>
    </location>
    <ligand>
        <name>CoA</name>
        <dbReference type="ChEBI" id="CHEBI:57287"/>
    </ligand>
</feature>
<feature type="binding site" evidence="2">
    <location>
        <position position="39"/>
    </location>
    <ligand>
        <name>CoA</name>
        <dbReference type="ChEBI" id="CHEBI:57287"/>
    </ligand>
</feature>
<dbReference type="RefSeq" id="WP_165303178.1">
    <property type="nucleotide sequence ID" value="NZ_JAAKZZ010000780.1"/>
</dbReference>
<dbReference type="Pfam" id="PF01648">
    <property type="entry name" value="ACPS"/>
    <property type="match status" value="1"/>
</dbReference>
<reference evidence="6 7" key="1">
    <citation type="submission" date="2020-02" db="EMBL/GenBank/DDBJ databases">
        <title>Whole-genome analyses of novel actinobacteria.</title>
        <authorList>
            <person name="Sahin N."/>
            <person name="Tatar D."/>
        </authorList>
    </citation>
    <scope>NUCLEOTIDE SEQUENCE [LARGE SCALE GENOMIC DNA]</scope>
    <source>
        <strain evidence="6 7">SB3404</strain>
    </source>
</reference>
<keyword evidence="3" id="KW-0479">Metal-binding</keyword>
<feature type="binding site" evidence="2">
    <location>
        <position position="150"/>
    </location>
    <ligand>
        <name>CoA</name>
        <dbReference type="ChEBI" id="CHEBI:57287"/>
    </ligand>
</feature>
<dbReference type="PANTHER" id="PTHR38096:SF1">
    <property type="entry name" value="ENTEROBACTIN SYNTHASE COMPONENT D"/>
    <property type="match status" value="1"/>
</dbReference>
<dbReference type="InterPro" id="IPR041354">
    <property type="entry name" value="4PPT_N"/>
</dbReference>
<feature type="domain" description="4'-phosphopantetheinyl transferase N-terminal" evidence="5">
    <location>
        <begin position="27"/>
        <end position="94"/>
    </location>
</feature>
<dbReference type="Pfam" id="PF17837">
    <property type="entry name" value="4PPT_N"/>
    <property type="match status" value="1"/>
</dbReference>
<gene>
    <name evidence="6" type="ORF">G5C65_35505</name>
</gene>
<feature type="domain" description="4'-phosphopantetheinyl transferase" evidence="4">
    <location>
        <begin position="102"/>
        <end position="181"/>
    </location>
</feature>
<dbReference type="GO" id="GO:0008897">
    <property type="term" value="F:holo-[acyl-carrier-protein] synthase activity"/>
    <property type="evidence" value="ECO:0007669"/>
    <property type="project" value="InterPro"/>
</dbReference>
<dbReference type="EMBL" id="JAAKZZ010000780">
    <property type="protein sequence ID" value="NGO73547.1"/>
    <property type="molecule type" value="Genomic_DNA"/>
</dbReference>
<evidence type="ECO:0000313" key="7">
    <source>
        <dbReference type="Proteomes" id="UP000477722"/>
    </source>
</evidence>
<name>A0A6G4X9N0_9ACTN</name>
<protein>
    <submittedName>
        <fullName evidence="6">4'-phosphopantetheinyl transferase superfamily protein</fullName>
    </submittedName>
</protein>
<feature type="binding site" evidence="3">
    <location>
        <position position="106"/>
    </location>
    <ligand>
        <name>Mg(2+)</name>
        <dbReference type="ChEBI" id="CHEBI:18420"/>
    </ligand>
</feature>
<dbReference type="Proteomes" id="UP000477722">
    <property type="component" value="Unassembled WGS sequence"/>
</dbReference>
<evidence type="ECO:0000313" key="6">
    <source>
        <dbReference type="EMBL" id="NGO73547.1"/>
    </source>
</evidence>
<evidence type="ECO:0000259" key="5">
    <source>
        <dbReference type="Pfam" id="PF17837"/>
    </source>
</evidence>
<evidence type="ECO:0000259" key="4">
    <source>
        <dbReference type="Pfam" id="PF01648"/>
    </source>
</evidence>
<evidence type="ECO:0000256" key="2">
    <source>
        <dbReference type="PIRSR" id="PIRSR603542-1"/>
    </source>
</evidence>
<feature type="binding site" evidence="3">
    <location>
        <position position="107"/>
    </location>
    <ligand>
        <name>Mg(2+)</name>
        <dbReference type="ChEBI" id="CHEBI:18420"/>
    </ligand>
</feature>
<keyword evidence="3" id="KW-0460">Magnesium</keyword>
<dbReference type="AlphaFoldDB" id="A0A6G4X9N0"/>
<comment type="cofactor">
    <cofactor evidence="3">
        <name>Mg(2+)</name>
        <dbReference type="ChEBI" id="CHEBI:18420"/>
    </cofactor>
</comment>
<feature type="binding site" evidence="2">
    <location>
        <position position="47"/>
    </location>
    <ligand>
        <name>CoA</name>
        <dbReference type="ChEBI" id="CHEBI:57287"/>
    </ligand>
</feature>
<dbReference type="InterPro" id="IPR008278">
    <property type="entry name" value="4-PPantetheinyl_Trfase_dom"/>
</dbReference>
<sequence>MIEDILPPAVAVASVTADVPLTELYPEEERIVAKAVPQRRAEFASARYCARQALGKLGVPPAPLLATERGAPRWPESTVGSITHCAGYRAAAVAAVREVRTVGIDAEPNEPTPNGVLGAVTVGGEQARVERLLESRPEVRWDRLLFSAKESVYKAWHPITGRWLDFAEAELHFTPHDAPAAPGGGPHGTFTARILVPPGDAPARFDGRWAVRGGLVLTAITVPA</sequence>
<dbReference type="GO" id="GO:0000287">
    <property type="term" value="F:magnesium ion binding"/>
    <property type="evidence" value="ECO:0007669"/>
    <property type="project" value="InterPro"/>
</dbReference>
<organism evidence="6 7">
    <name type="scientific">Streptomyces boncukensis</name>
    <dbReference type="NCBI Taxonomy" id="2711219"/>
    <lineage>
        <taxon>Bacteria</taxon>
        <taxon>Bacillati</taxon>
        <taxon>Actinomycetota</taxon>
        <taxon>Actinomycetes</taxon>
        <taxon>Kitasatosporales</taxon>
        <taxon>Streptomycetaceae</taxon>
        <taxon>Streptomyces</taxon>
    </lineage>
</organism>
<feature type="binding site" evidence="2">
    <location>
        <position position="105"/>
    </location>
    <ligand>
        <name>CoA</name>
        <dbReference type="ChEBI" id="CHEBI:57287"/>
    </ligand>
</feature>
<dbReference type="Gene3D" id="3.90.470.20">
    <property type="entry name" value="4'-phosphopantetheinyl transferase domain"/>
    <property type="match status" value="1"/>
</dbReference>
<keyword evidence="7" id="KW-1185">Reference proteome</keyword>
<dbReference type="SUPFAM" id="SSF56214">
    <property type="entry name" value="4'-phosphopantetheinyl transferase"/>
    <property type="match status" value="1"/>
</dbReference>